<comment type="caution">
    <text evidence="5">The sequence shown here is derived from an EMBL/GenBank/DDBJ whole genome shotgun (WGS) entry which is preliminary data.</text>
</comment>
<keyword evidence="6" id="KW-1185">Reference proteome</keyword>
<dbReference type="Pfam" id="PF13432">
    <property type="entry name" value="TPR_16"/>
    <property type="match status" value="1"/>
</dbReference>
<dbReference type="PROSITE" id="PS50005">
    <property type="entry name" value="TPR"/>
    <property type="match status" value="9"/>
</dbReference>
<evidence type="ECO:0000259" key="4">
    <source>
        <dbReference type="Pfam" id="PF12770"/>
    </source>
</evidence>
<feature type="repeat" description="TPR" evidence="1">
    <location>
        <begin position="187"/>
        <end position="220"/>
    </location>
</feature>
<feature type="repeat" description="TPR" evidence="1">
    <location>
        <begin position="469"/>
        <end position="502"/>
    </location>
</feature>
<organism evidence="5 6">
    <name type="scientific">Candidatus Marithioploca araucensis</name>
    <dbReference type="NCBI Taxonomy" id="70273"/>
    <lineage>
        <taxon>Bacteria</taxon>
        <taxon>Pseudomonadati</taxon>
        <taxon>Pseudomonadota</taxon>
        <taxon>Gammaproteobacteria</taxon>
        <taxon>Thiotrichales</taxon>
        <taxon>Thiotrichaceae</taxon>
        <taxon>Candidatus Marithioploca</taxon>
    </lineage>
</organism>
<feature type="coiled-coil region" evidence="2">
    <location>
        <begin position="554"/>
        <end position="588"/>
    </location>
</feature>
<evidence type="ECO:0000256" key="2">
    <source>
        <dbReference type="SAM" id="Coils"/>
    </source>
</evidence>
<evidence type="ECO:0000256" key="1">
    <source>
        <dbReference type="PROSITE-ProRule" id="PRU00339"/>
    </source>
</evidence>
<dbReference type="Gene3D" id="1.25.40.10">
    <property type="entry name" value="Tetratricopeptide repeat domain"/>
    <property type="match status" value="4"/>
</dbReference>
<feature type="signal peptide" evidence="3">
    <location>
        <begin position="1"/>
        <end position="19"/>
    </location>
</feature>
<protein>
    <submittedName>
        <fullName evidence="5">CHAT domain-containing protein</fullName>
    </submittedName>
</protein>
<feature type="repeat" description="TPR" evidence="1">
    <location>
        <begin position="347"/>
        <end position="380"/>
    </location>
</feature>
<keyword evidence="2" id="KW-0175">Coiled coil</keyword>
<evidence type="ECO:0000256" key="3">
    <source>
        <dbReference type="SAM" id="SignalP"/>
    </source>
</evidence>
<dbReference type="SUPFAM" id="SSF48452">
    <property type="entry name" value="TPR-like"/>
    <property type="match status" value="4"/>
</dbReference>
<evidence type="ECO:0000313" key="5">
    <source>
        <dbReference type="EMBL" id="MDM8562107.1"/>
    </source>
</evidence>
<feature type="domain" description="CHAT" evidence="4">
    <location>
        <begin position="800"/>
        <end position="1116"/>
    </location>
</feature>
<feature type="repeat" description="TPR" evidence="1">
    <location>
        <begin position="267"/>
        <end position="300"/>
    </location>
</feature>
<dbReference type="InterPro" id="IPR024983">
    <property type="entry name" value="CHAT_dom"/>
</dbReference>
<reference evidence="5" key="1">
    <citation type="submission" date="2023-06" db="EMBL/GenBank/DDBJ databases">
        <title>Uncultivated large filamentous bacteria from sulfidic sediments reveal new species and different genomic features in energy metabolism and defense.</title>
        <authorList>
            <person name="Fonseca A."/>
        </authorList>
    </citation>
    <scope>NUCLEOTIDE SEQUENCE</scope>
    <source>
        <strain evidence="5">HSG4</strain>
    </source>
</reference>
<evidence type="ECO:0000313" key="6">
    <source>
        <dbReference type="Proteomes" id="UP001171945"/>
    </source>
</evidence>
<dbReference type="EMBL" id="JAUCGM010000060">
    <property type="protein sequence ID" value="MDM8562107.1"/>
    <property type="molecule type" value="Genomic_DNA"/>
</dbReference>
<feature type="repeat" description="TPR" evidence="1">
    <location>
        <begin position="69"/>
        <end position="102"/>
    </location>
</feature>
<name>A0ABT7VR25_9GAMM</name>
<dbReference type="Pfam" id="PF12770">
    <property type="entry name" value="CHAT"/>
    <property type="match status" value="1"/>
</dbReference>
<feature type="repeat" description="TPR" evidence="1">
    <location>
        <begin position="307"/>
        <end position="340"/>
    </location>
</feature>
<feature type="repeat" description="TPR" evidence="1">
    <location>
        <begin position="147"/>
        <end position="180"/>
    </location>
</feature>
<keyword evidence="3" id="KW-0732">Signal</keyword>
<dbReference type="PANTHER" id="PTHR10098">
    <property type="entry name" value="RAPSYN-RELATED"/>
    <property type="match status" value="1"/>
</dbReference>
<proteinExistence type="predicted"/>
<feature type="repeat" description="TPR" evidence="1">
    <location>
        <begin position="109"/>
        <end position="142"/>
    </location>
</feature>
<keyword evidence="1" id="KW-0802">TPR repeat</keyword>
<accession>A0ABT7VR25</accession>
<feature type="repeat" description="TPR" evidence="1">
    <location>
        <begin position="227"/>
        <end position="260"/>
    </location>
</feature>
<gene>
    <name evidence="5" type="ORF">QUF54_02015</name>
</gene>
<dbReference type="SMART" id="SM00028">
    <property type="entry name" value="TPR"/>
    <property type="match status" value="14"/>
</dbReference>
<feature type="chain" id="PRO_5046313060" evidence="3">
    <location>
        <begin position="20"/>
        <end position="1118"/>
    </location>
</feature>
<dbReference type="PROSITE" id="PS50293">
    <property type="entry name" value="TPR_REGION"/>
    <property type="match status" value="4"/>
</dbReference>
<dbReference type="Proteomes" id="UP001171945">
    <property type="component" value="Unassembled WGS sequence"/>
</dbReference>
<dbReference type="Pfam" id="PF13424">
    <property type="entry name" value="TPR_12"/>
    <property type="match status" value="6"/>
</dbReference>
<dbReference type="InterPro" id="IPR011990">
    <property type="entry name" value="TPR-like_helical_dom_sf"/>
</dbReference>
<feature type="coiled-coil region" evidence="2">
    <location>
        <begin position="683"/>
        <end position="710"/>
    </location>
</feature>
<sequence length="1118" mass="126463">MRTLYLGILLIILSLGVRANVSNVSPDEIDRLHAQAKKAFFAADYDIALEKWQTALNYARTLNQQTNISKFLVNLGAVNYHIGQYQKAIAYYQQAVVIDHELGDKSGENANLNQLGLIHYNLAQYQKALSYYLQAIEIQIDDKNGISNSLSGIGMTYDSLGEYRQALTYYQRALKIKREIRDKTGIAYNLSNIGIAYENLSDYSKALAYFQESLEIQQKIGDQRGIGNNLTNIGTIYSSLGQYSKALNSFQQALQMFGERGDSKGIADNHSNIAVVYDKQGEYSKALTHFKQALQIQRNIDDRFGIGNNLSNIGIVYRHLGDFPKALTYYEQAIERQIAIGDKRGEANTLSHLGVVYENLGQFPKALTYYLQALEIQRKIGEKQREGNTLSNIGVLYYHLRHFEKSRGYFLQALTIWDDIGDKWGKSVDLLHIGATYYSQDRFEPLKALKYHLDALKVKRELGDKRGESAALSSIGTVYGTIGEKEKALSHFQAALQIDRKLGDKIGEAAILSNLARVYQELGFYEKARTALQESITTLSKLGSNHLWYAKRNLAALEVKVNENNAAITDYEQALDHIEQLRAGLIEKADKFSFMSNKFEVYDELIALLQSLHEKYPKKGYDRKALEIFERKQGRVFLEEIGKSGAQRFARLPDEVSQKEQLLTKKIAKRQAELVNARNKSFIKQELTLIKTLTQRIAILKKQQQALQTEIKEKYPAYYALKYPQPATVAVLQNEVLQPGEVILVYGIMKEKTALWVISSRHFAMLTLPVGEEELNENVAYMRDVILNRLPELVDEGYPLYQKLIPKEIRKYLAEANTLYIVPTGSLYMLPFETLVTDDTNYFNPRYLIEDYAIIYLSSASLLKVLRETKRRKPRKKFLAFANPAYIPCKKTGDKQKTIARARSVTEVRTHIYRKTMGTVCFPLLPETANEANSIAAFFNKNDNLLYLDQQASRDAVFNLNKKGQISDYRYVLFAVHGLLPNQVTGLAQSSLVLSNAQGNNGYLTMADAFTLKLNADFINLSACNTGGGKKIKGEGIIGLTRAFLYAGTSTIAVTLWSVESSSAENLSIGLFENLKEGKKQAEAIRQIKIKMIKGKAKQPYYRQPFYWAPFVMYGNGG</sequence>
<dbReference type="PANTHER" id="PTHR10098:SF108">
    <property type="entry name" value="TETRATRICOPEPTIDE REPEAT PROTEIN 28"/>
    <property type="match status" value="1"/>
</dbReference>
<dbReference type="InterPro" id="IPR019734">
    <property type="entry name" value="TPR_rpt"/>
</dbReference>